<dbReference type="RefSeq" id="WP_114484220.1">
    <property type="nucleotide sequence ID" value="NZ_QPJU01000013.1"/>
</dbReference>
<keyword evidence="3" id="KW-1185">Reference proteome</keyword>
<gene>
    <name evidence="2" type="ORF">DFR45_11318</name>
</gene>
<accession>A0A369AGZ8</accession>
<proteinExistence type="predicted"/>
<protein>
    <submittedName>
        <fullName evidence="2">Plasmid stabilization system protein ParE</fullName>
    </submittedName>
</protein>
<name>A0A369AGZ8_9BURK</name>
<reference evidence="2 3" key="1">
    <citation type="submission" date="2018-07" db="EMBL/GenBank/DDBJ databases">
        <title>Genomic Encyclopedia of Type Strains, Phase IV (KMG-IV): sequencing the most valuable type-strain genomes for metagenomic binning, comparative biology and taxonomic classification.</title>
        <authorList>
            <person name="Goeker M."/>
        </authorList>
    </citation>
    <scope>NUCLEOTIDE SEQUENCE [LARGE SCALE GENOMIC DNA]</scope>
    <source>
        <strain evidence="2 3">DSM 100911</strain>
    </source>
</reference>
<evidence type="ECO:0000313" key="3">
    <source>
        <dbReference type="Proteomes" id="UP000252174"/>
    </source>
</evidence>
<sequence>MKAVFLPGAEEDLKELRRYVIQRFGKNTWSDTYGKIKTSVRSLQAFPLAGSVPEELADLGLGQYRQVISGMNRIIYEVGNEVLYIHIVCDTRRDMQTLLVNRLLRMTKK</sequence>
<dbReference type="Gene3D" id="3.30.2310.20">
    <property type="entry name" value="RelE-like"/>
    <property type="match status" value="1"/>
</dbReference>
<dbReference type="Pfam" id="PF05016">
    <property type="entry name" value="ParE_toxin"/>
    <property type="match status" value="1"/>
</dbReference>
<comment type="caution">
    <text evidence="2">The sequence shown here is derived from an EMBL/GenBank/DDBJ whole genome shotgun (WGS) entry which is preliminary data.</text>
</comment>
<dbReference type="Proteomes" id="UP000252174">
    <property type="component" value="Unassembled WGS sequence"/>
</dbReference>
<dbReference type="InterPro" id="IPR035093">
    <property type="entry name" value="RelE/ParE_toxin_dom_sf"/>
</dbReference>
<dbReference type="InterPro" id="IPR007712">
    <property type="entry name" value="RelE/ParE_toxin"/>
</dbReference>
<dbReference type="OrthoDB" id="9798046at2"/>
<dbReference type="AlphaFoldDB" id="A0A369AGZ8"/>
<keyword evidence="1" id="KW-1277">Toxin-antitoxin system</keyword>
<evidence type="ECO:0000256" key="1">
    <source>
        <dbReference type="ARBA" id="ARBA00022649"/>
    </source>
</evidence>
<evidence type="ECO:0000313" key="2">
    <source>
        <dbReference type="EMBL" id="RCX07556.1"/>
    </source>
</evidence>
<organism evidence="2 3">
    <name type="scientific">Extensimonas vulgaris</name>
    <dbReference type="NCBI Taxonomy" id="1031594"/>
    <lineage>
        <taxon>Bacteria</taxon>
        <taxon>Pseudomonadati</taxon>
        <taxon>Pseudomonadota</taxon>
        <taxon>Betaproteobacteria</taxon>
        <taxon>Burkholderiales</taxon>
        <taxon>Comamonadaceae</taxon>
        <taxon>Extensimonas</taxon>
    </lineage>
</organism>
<dbReference type="EMBL" id="QPJU01000013">
    <property type="protein sequence ID" value="RCX07556.1"/>
    <property type="molecule type" value="Genomic_DNA"/>
</dbReference>